<keyword evidence="1" id="KW-0813">Transport</keyword>
<dbReference type="Gene3D" id="1.20.1530.20">
    <property type="match status" value="1"/>
</dbReference>
<gene>
    <name evidence="3" type="ORF">HORIV_43280</name>
</gene>
<evidence type="ECO:0008006" key="5">
    <source>
        <dbReference type="Google" id="ProtNLM"/>
    </source>
</evidence>
<evidence type="ECO:0000256" key="1">
    <source>
        <dbReference type="ARBA" id="ARBA00022448"/>
    </source>
</evidence>
<keyword evidence="2" id="KW-0812">Transmembrane</keyword>
<name>A0ABN5X1E7_9GAMM</name>
<evidence type="ECO:0000313" key="3">
    <source>
        <dbReference type="EMBL" id="BBI51907.1"/>
    </source>
</evidence>
<keyword evidence="2" id="KW-0472">Membrane</keyword>
<reference evidence="4" key="1">
    <citation type="journal article" date="2019" name="Microbiol. Resour. Announc.">
        <title>Complete Genome Sequence of Halomonas olivaria, a Moderately Halophilic Bacterium Isolated from Olive Processing Effluents, Obtained by Nanopore Sequencing.</title>
        <authorList>
            <person name="Nagata S."/>
            <person name="Ii K.M."/>
            <person name="Tsukimi T."/>
            <person name="Miura M.C."/>
            <person name="Galipon J."/>
            <person name="Arakawa K."/>
        </authorList>
    </citation>
    <scope>NUCLEOTIDE SEQUENCE [LARGE SCALE GENOMIC DNA]</scope>
    <source>
        <strain evidence="4">TYRC17</strain>
    </source>
</reference>
<keyword evidence="4" id="KW-1185">Reference proteome</keyword>
<organism evidence="3 4">
    <name type="scientific">Vreelandella olivaria</name>
    <dbReference type="NCBI Taxonomy" id="390919"/>
    <lineage>
        <taxon>Bacteria</taxon>
        <taxon>Pseudomonadati</taxon>
        <taxon>Pseudomonadota</taxon>
        <taxon>Gammaproteobacteria</taxon>
        <taxon>Oceanospirillales</taxon>
        <taxon>Halomonadaceae</taxon>
        <taxon>Vreelandella</taxon>
    </lineage>
</organism>
<accession>A0ABN5X1E7</accession>
<sequence>MSALQDNASPSTAEGMGAFERYLSLWVALAIVVGILVGQFIPAVPETLSRFEVAQVSIPVAILIWAMIFPMMAQIDFTSLLGVRRQPKG</sequence>
<dbReference type="InterPro" id="IPR004706">
    <property type="entry name" value="Arsenical-R_Acr3"/>
</dbReference>
<protein>
    <recommendedName>
        <fullName evidence="5">Arsenical-resistance protein</fullName>
    </recommendedName>
</protein>
<dbReference type="InterPro" id="IPR038770">
    <property type="entry name" value="Na+/solute_symporter_sf"/>
</dbReference>
<feature type="transmembrane region" description="Helical" evidence="2">
    <location>
        <begin position="62"/>
        <end position="83"/>
    </location>
</feature>
<dbReference type="EMBL" id="AP019416">
    <property type="protein sequence ID" value="BBI51907.1"/>
    <property type="molecule type" value="Genomic_DNA"/>
</dbReference>
<feature type="transmembrane region" description="Helical" evidence="2">
    <location>
        <begin position="23"/>
        <end position="42"/>
    </location>
</feature>
<dbReference type="Proteomes" id="UP000289555">
    <property type="component" value="Chromosome"/>
</dbReference>
<proteinExistence type="predicted"/>
<evidence type="ECO:0000256" key="2">
    <source>
        <dbReference type="SAM" id="Phobius"/>
    </source>
</evidence>
<dbReference type="PANTHER" id="PTHR43057">
    <property type="entry name" value="ARSENITE EFFLUX TRANSPORTER"/>
    <property type="match status" value="1"/>
</dbReference>
<dbReference type="PANTHER" id="PTHR43057:SF1">
    <property type="entry name" value="ARSENICAL-RESISTANCE PROTEIN 3"/>
    <property type="match status" value="1"/>
</dbReference>
<evidence type="ECO:0000313" key="4">
    <source>
        <dbReference type="Proteomes" id="UP000289555"/>
    </source>
</evidence>
<keyword evidence="2" id="KW-1133">Transmembrane helix</keyword>